<evidence type="ECO:0000313" key="2">
    <source>
        <dbReference type="Proteomes" id="UP000614221"/>
    </source>
</evidence>
<reference evidence="1" key="2">
    <citation type="submission" date="2020-09" db="EMBL/GenBank/DDBJ databases">
        <authorList>
            <person name="Sun Q."/>
            <person name="Ohkuma M."/>
        </authorList>
    </citation>
    <scope>NUCLEOTIDE SEQUENCE</scope>
    <source>
        <strain evidence="1">JCM 19018</strain>
    </source>
</reference>
<gene>
    <name evidence="1" type="ORF">GCM10009067_33840</name>
</gene>
<dbReference type="RefSeq" id="WP_049909293.1">
    <property type="nucleotide sequence ID" value="NZ_BMPD01000007.1"/>
</dbReference>
<proteinExistence type="predicted"/>
<dbReference type="AlphaFoldDB" id="A0A830EPU6"/>
<accession>A0A830EPU6</accession>
<comment type="caution">
    <text evidence="1">The sequence shown here is derived from an EMBL/GenBank/DDBJ whole genome shotgun (WGS) entry which is preliminary data.</text>
</comment>
<reference evidence="1" key="1">
    <citation type="journal article" date="2014" name="Int. J. Syst. Evol. Microbiol.">
        <title>Complete genome sequence of Corynebacterium casei LMG S-19264T (=DSM 44701T), isolated from a smear-ripened cheese.</title>
        <authorList>
            <consortium name="US DOE Joint Genome Institute (JGI-PGF)"/>
            <person name="Walter F."/>
            <person name="Albersmeier A."/>
            <person name="Kalinowski J."/>
            <person name="Ruckert C."/>
        </authorList>
    </citation>
    <scope>NUCLEOTIDE SEQUENCE</scope>
    <source>
        <strain evidence="1">JCM 19018</strain>
    </source>
</reference>
<dbReference type="EMBL" id="BMPD01000007">
    <property type="protein sequence ID" value="GGK78749.1"/>
    <property type="molecule type" value="Genomic_DNA"/>
</dbReference>
<protein>
    <submittedName>
        <fullName evidence="1">Uncharacterized protein</fullName>
    </submittedName>
</protein>
<sequence>MSKSASLTSKNVGTIVHDRTETPRTVVADVVIQHLDLTDWAVFRKVAECSEATIPEVRE</sequence>
<organism evidence="1 2">
    <name type="scientific">Haloarcula sebkhae</name>
    <dbReference type="NCBI Taxonomy" id="932660"/>
    <lineage>
        <taxon>Archaea</taxon>
        <taxon>Methanobacteriati</taxon>
        <taxon>Methanobacteriota</taxon>
        <taxon>Stenosarchaea group</taxon>
        <taxon>Halobacteria</taxon>
        <taxon>Halobacteriales</taxon>
        <taxon>Haloarculaceae</taxon>
        <taxon>Haloarcula</taxon>
    </lineage>
</organism>
<dbReference type="Proteomes" id="UP000614221">
    <property type="component" value="Unassembled WGS sequence"/>
</dbReference>
<evidence type="ECO:0000313" key="1">
    <source>
        <dbReference type="EMBL" id="GGK78749.1"/>
    </source>
</evidence>
<dbReference type="OrthoDB" id="372732at2157"/>
<name>A0A830EPU6_9EURY</name>